<sequence length="112" mass="13373">MSVNDRGTIKWTAMMMPEHVELLNQLKEKQNRKQKPILDEQQLEENGFQLMMAHKDNLLISIKYYANYDYHNIKGYVDRINYQDKYVSVVEKISSKDDTRINFDMILEVTIL</sequence>
<evidence type="ECO:0000313" key="2">
    <source>
        <dbReference type="Proteomes" id="UP001275436"/>
    </source>
</evidence>
<gene>
    <name evidence="1" type="primary">yolD_1</name>
    <name evidence="1" type="ORF">MACH08_08820</name>
</gene>
<dbReference type="PANTHER" id="PTHR40051">
    <property type="entry name" value="IG HYPOTHETICAL 15966"/>
    <property type="match status" value="1"/>
</dbReference>
<dbReference type="Proteomes" id="UP001275436">
    <property type="component" value="Unassembled WGS sequence"/>
</dbReference>
<organism evidence="1 2">
    <name type="scientific">Oceanobacillus kimchii</name>
    <dbReference type="NCBI Taxonomy" id="746691"/>
    <lineage>
        <taxon>Bacteria</taxon>
        <taxon>Bacillati</taxon>
        <taxon>Bacillota</taxon>
        <taxon>Bacilli</taxon>
        <taxon>Bacillales</taxon>
        <taxon>Bacillaceae</taxon>
        <taxon>Oceanobacillus</taxon>
    </lineage>
</organism>
<protein>
    <recommendedName>
        <fullName evidence="3">YolD-like family protein</fullName>
    </recommendedName>
</protein>
<dbReference type="EMBL" id="BSKO01000001">
    <property type="protein sequence ID" value="GLO65098.1"/>
    <property type="molecule type" value="Genomic_DNA"/>
</dbReference>
<proteinExistence type="predicted"/>
<dbReference type="RefSeq" id="WP_215064774.1">
    <property type="nucleotide sequence ID" value="NZ_BSKO01000001.1"/>
</dbReference>
<reference evidence="1 2" key="1">
    <citation type="submission" date="2023-02" db="EMBL/GenBank/DDBJ databases">
        <title>Oceanobacillus kimchii IFOP_LL358 isolated form Alexandrium catenella lab strain.</title>
        <authorList>
            <person name="Gajardo G."/>
            <person name="Ueki S."/>
            <person name="Maruyama F."/>
        </authorList>
    </citation>
    <scope>NUCLEOTIDE SEQUENCE [LARGE SCALE GENOMIC DNA]</scope>
    <source>
        <strain evidence="1 2">IFOP_LL358</strain>
    </source>
</reference>
<comment type="caution">
    <text evidence="1">The sequence shown here is derived from an EMBL/GenBank/DDBJ whole genome shotgun (WGS) entry which is preliminary data.</text>
</comment>
<evidence type="ECO:0000313" key="1">
    <source>
        <dbReference type="EMBL" id="GLO65098.1"/>
    </source>
</evidence>
<dbReference type="Pfam" id="PF08863">
    <property type="entry name" value="YolD"/>
    <property type="match status" value="1"/>
</dbReference>
<dbReference type="PANTHER" id="PTHR40051:SF1">
    <property type="entry name" value="YOLD-LIKE FAMILY PROTEIN"/>
    <property type="match status" value="1"/>
</dbReference>
<keyword evidence="2" id="KW-1185">Reference proteome</keyword>
<evidence type="ECO:0008006" key="3">
    <source>
        <dbReference type="Google" id="ProtNLM"/>
    </source>
</evidence>
<accession>A0ABQ5THK1</accession>
<dbReference type="InterPro" id="IPR014962">
    <property type="entry name" value="YolD"/>
</dbReference>
<name>A0ABQ5THK1_9BACI</name>